<accession>A0A1I2NAZ9</accession>
<dbReference type="SUPFAM" id="SSF56059">
    <property type="entry name" value="Glutathione synthetase ATP-binding domain-like"/>
    <property type="match status" value="1"/>
</dbReference>
<dbReference type="RefSeq" id="WP_092037718.1">
    <property type="nucleotide sequence ID" value="NZ_FOOK01000011.1"/>
</dbReference>
<reference evidence="1 2" key="1">
    <citation type="submission" date="2016-10" db="EMBL/GenBank/DDBJ databases">
        <authorList>
            <person name="de Groot N.N."/>
        </authorList>
    </citation>
    <scope>NUCLEOTIDE SEQUENCE [LARGE SCALE GENOMIC DNA]</scope>
    <source>
        <strain evidence="1 2">DSM 44945</strain>
    </source>
</reference>
<dbReference type="InterPro" id="IPR026838">
    <property type="entry name" value="YheC/D"/>
</dbReference>
<proteinExistence type="predicted"/>
<organism evidence="1 2">
    <name type="scientific">Planifilum fulgidum</name>
    <dbReference type="NCBI Taxonomy" id="201973"/>
    <lineage>
        <taxon>Bacteria</taxon>
        <taxon>Bacillati</taxon>
        <taxon>Bacillota</taxon>
        <taxon>Bacilli</taxon>
        <taxon>Bacillales</taxon>
        <taxon>Thermoactinomycetaceae</taxon>
        <taxon>Planifilum</taxon>
    </lineage>
</organism>
<name>A0A1I2NAZ9_9BACL</name>
<dbReference type="STRING" id="201973.SAMN04488025_11139"/>
<dbReference type="Pfam" id="PF14398">
    <property type="entry name" value="ATPgrasp_YheCD"/>
    <property type="match status" value="1"/>
</dbReference>
<dbReference type="EMBL" id="FOOK01000011">
    <property type="protein sequence ID" value="SFF98551.1"/>
    <property type="molecule type" value="Genomic_DNA"/>
</dbReference>
<keyword evidence="2" id="KW-1185">Reference proteome</keyword>
<evidence type="ECO:0000313" key="2">
    <source>
        <dbReference type="Proteomes" id="UP000198661"/>
    </source>
</evidence>
<dbReference type="OrthoDB" id="7869153at2"/>
<sequence>MTHPTAGWLAVQGSGKPSAFIPFSRHGKQSLPEQLRLILGGRTEVKIPVLPHRGSVPSATFLPVRLLKTHSHGYKAGPFIAILTSDGNRTFRGNRKNFIDLIRTGRKMGVTIFVLTPGGIQPGKPTVRGYIHRPLKTGDQFIPATLPLPDVVYNRIPTRTAEQRKGEQQALHYLGKTLEIPLFNPGFFNKWSLYQFLRQSEELAELVPATGKWNADHPPLHILKRFPTVFLKPNDGLAGNGMIRIARNRSGYEVVLQTLKEKKRFPAENAAGLLKLLRRVAGTRSYVWQQGVPLATFRGRPFDLRILLQKGGKGEWGITGIGIRVAGPDAISTHVPMGGTIENRQTVLKAVFGDRYRDVLRRIGETALRIARQIERSQEGRIGEMSIDMGIEKGGRLWFFEANAKPMKFDEPDIRERSLKRLIQYFLYLSGFQETRGKGGASP</sequence>
<dbReference type="Proteomes" id="UP000198661">
    <property type="component" value="Unassembled WGS sequence"/>
</dbReference>
<gene>
    <name evidence="1" type="ORF">SAMN04488025_11139</name>
</gene>
<evidence type="ECO:0000313" key="1">
    <source>
        <dbReference type="EMBL" id="SFF98551.1"/>
    </source>
</evidence>
<dbReference type="AlphaFoldDB" id="A0A1I2NAZ9"/>
<protein>
    <submittedName>
        <fullName evidence="1">YheC/D like ATP-grasp</fullName>
    </submittedName>
</protein>